<dbReference type="Pfam" id="PF01425">
    <property type="entry name" value="Amidase"/>
    <property type="match status" value="1"/>
</dbReference>
<gene>
    <name evidence="2" type="ORF">IDF66_13780</name>
</gene>
<organism evidence="2 3">
    <name type="scientific">Gordonia hankookensis</name>
    <dbReference type="NCBI Taxonomy" id="589403"/>
    <lineage>
        <taxon>Bacteria</taxon>
        <taxon>Bacillati</taxon>
        <taxon>Actinomycetota</taxon>
        <taxon>Actinomycetes</taxon>
        <taxon>Mycobacteriales</taxon>
        <taxon>Gordoniaceae</taxon>
        <taxon>Gordonia</taxon>
    </lineage>
</organism>
<name>A0ABR7WCX9_9ACTN</name>
<dbReference type="Proteomes" id="UP000602395">
    <property type="component" value="Unassembled WGS sequence"/>
</dbReference>
<evidence type="ECO:0000313" key="2">
    <source>
        <dbReference type="EMBL" id="MBD1320651.1"/>
    </source>
</evidence>
<dbReference type="Gene3D" id="3.90.1300.10">
    <property type="entry name" value="Amidase signature (AS) domain"/>
    <property type="match status" value="1"/>
</dbReference>
<dbReference type="PANTHER" id="PTHR46310">
    <property type="entry name" value="AMIDASE 1"/>
    <property type="match status" value="1"/>
</dbReference>
<dbReference type="EMBL" id="JACWMS010000002">
    <property type="protein sequence ID" value="MBD1320651.1"/>
    <property type="molecule type" value="Genomic_DNA"/>
</dbReference>
<proteinExistence type="predicted"/>
<protein>
    <submittedName>
        <fullName evidence="2">Glutamyl-tRNA amidotransferase</fullName>
    </submittedName>
</protein>
<dbReference type="InterPro" id="IPR020556">
    <property type="entry name" value="Amidase_CS"/>
</dbReference>
<dbReference type="RefSeq" id="WP_190267259.1">
    <property type="nucleotide sequence ID" value="NZ_BAABAD010000004.1"/>
</dbReference>
<feature type="domain" description="Amidase" evidence="1">
    <location>
        <begin position="4"/>
        <end position="181"/>
    </location>
</feature>
<sequence length="375" mass="38904">MPTTVGPLHGETVAVKDVFGVAGVAIGAGLRDFLAERVPEPDHAAAVHTLLDAGASVTGVAQTDAFAYSITGTSNNYGTPMNLAAPGRIPGGSSSGPSAAVAHGHATIGLGTDTAGSIRVPAAYQNLWGLRTTHGAMDTVGMVPLAPSFDTVGWITRDGATLARVVDAALVARSAIEESAPAAPVVLDPALIAAADDEVADEIMRYADRFDADHIDLGLDLDDCRDTFTTVQAYEAWQSHGNWVAEHPTALPADIAARFAIGRAISARDYMAARHRAHEIAARLRSAVESRVLLLPTATTIPAPTDADADALRCARETTLQLTCLASIGGLPAVTFPSSRSRLPIGICLVGAPHTDRSLVRLARRCAGGDDQTDD</sequence>
<keyword evidence="3" id="KW-1185">Reference proteome</keyword>
<accession>A0ABR7WCX9</accession>
<dbReference type="InterPro" id="IPR036928">
    <property type="entry name" value="AS_sf"/>
</dbReference>
<evidence type="ECO:0000259" key="1">
    <source>
        <dbReference type="Pfam" id="PF01425"/>
    </source>
</evidence>
<dbReference type="PANTHER" id="PTHR46310:SF7">
    <property type="entry name" value="AMIDASE 1"/>
    <property type="match status" value="1"/>
</dbReference>
<dbReference type="PROSITE" id="PS00571">
    <property type="entry name" value="AMIDASES"/>
    <property type="match status" value="1"/>
</dbReference>
<dbReference type="InterPro" id="IPR023631">
    <property type="entry name" value="Amidase_dom"/>
</dbReference>
<comment type="caution">
    <text evidence="2">The sequence shown here is derived from an EMBL/GenBank/DDBJ whole genome shotgun (WGS) entry which is preliminary data.</text>
</comment>
<reference evidence="2 3" key="1">
    <citation type="submission" date="2020-09" db="EMBL/GenBank/DDBJ databases">
        <title>Novel species in genus Gordonia.</title>
        <authorList>
            <person name="Zhang G."/>
        </authorList>
    </citation>
    <scope>NUCLEOTIDE SEQUENCE [LARGE SCALE GENOMIC DNA]</scope>
    <source>
        <strain evidence="2 3">ON-33</strain>
    </source>
</reference>
<dbReference type="SUPFAM" id="SSF75304">
    <property type="entry name" value="Amidase signature (AS) enzymes"/>
    <property type="match status" value="1"/>
</dbReference>
<evidence type="ECO:0000313" key="3">
    <source>
        <dbReference type="Proteomes" id="UP000602395"/>
    </source>
</evidence>